<dbReference type="EMBL" id="GBXM01051579">
    <property type="protein sequence ID" value="JAH56998.1"/>
    <property type="molecule type" value="Transcribed_RNA"/>
</dbReference>
<dbReference type="AlphaFoldDB" id="A0A0E9TW88"/>
<accession>A0A0E9TW88</accession>
<protein>
    <submittedName>
        <fullName evidence="1">Uncharacterized protein</fullName>
    </submittedName>
</protein>
<organism evidence="1">
    <name type="scientific">Anguilla anguilla</name>
    <name type="common">European freshwater eel</name>
    <name type="synonym">Muraena anguilla</name>
    <dbReference type="NCBI Taxonomy" id="7936"/>
    <lineage>
        <taxon>Eukaryota</taxon>
        <taxon>Metazoa</taxon>
        <taxon>Chordata</taxon>
        <taxon>Craniata</taxon>
        <taxon>Vertebrata</taxon>
        <taxon>Euteleostomi</taxon>
        <taxon>Actinopterygii</taxon>
        <taxon>Neopterygii</taxon>
        <taxon>Teleostei</taxon>
        <taxon>Anguilliformes</taxon>
        <taxon>Anguillidae</taxon>
        <taxon>Anguilla</taxon>
    </lineage>
</organism>
<name>A0A0E9TW88_ANGAN</name>
<reference evidence="1" key="1">
    <citation type="submission" date="2014-11" db="EMBL/GenBank/DDBJ databases">
        <authorList>
            <person name="Amaro Gonzalez C."/>
        </authorList>
    </citation>
    <scope>NUCLEOTIDE SEQUENCE</scope>
</reference>
<evidence type="ECO:0000313" key="1">
    <source>
        <dbReference type="EMBL" id="JAH56998.1"/>
    </source>
</evidence>
<reference evidence="1" key="2">
    <citation type="journal article" date="2015" name="Fish Shellfish Immunol.">
        <title>Early steps in the European eel (Anguilla anguilla)-Vibrio vulnificus interaction in the gills: Role of the RtxA13 toxin.</title>
        <authorList>
            <person name="Callol A."/>
            <person name="Pajuelo D."/>
            <person name="Ebbesson L."/>
            <person name="Teles M."/>
            <person name="MacKenzie S."/>
            <person name="Amaro C."/>
        </authorList>
    </citation>
    <scope>NUCLEOTIDE SEQUENCE</scope>
</reference>
<proteinExistence type="predicted"/>
<sequence>MEPAGSKCESRSGSIIPFPGINETLFHVP</sequence>